<keyword evidence="7" id="KW-1185">Reference proteome</keyword>
<name>F0XWI7_AURAN</name>
<dbReference type="GO" id="GO:0005634">
    <property type="term" value="C:nucleus"/>
    <property type="evidence" value="ECO:0007669"/>
    <property type="project" value="TreeGrafter"/>
</dbReference>
<dbReference type="Pfam" id="PF04603">
    <property type="entry name" value="Mog1"/>
    <property type="match status" value="1"/>
</dbReference>
<dbReference type="InParanoid" id="F0XWI7"/>
<dbReference type="EMBL" id="GL833120">
    <property type="protein sequence ID" value="EGB12955.1"/>
    <property type="molecule type" value="Genomic_DNA"/>
</dbReference>
<dbReference type="Proteomes" id="UP000002729">
    <property type="component" value="Unassembled WGS sequence"/>
</dbReference>
<accession>F0XWI7</accession>
<proteinExistence type="inferred from homology"/>
<organism evidence="7">
    <name type="scientific">Aureococcus anophagefferens</name>
    <name type="common">Harmful bloom alga</name>
    <dbReference type="NCBI Taxonomy" id="44056"/>
    <lineage>
        <taxon>Eukaryota</taxon>
        <taxon>Sar</taxon>
        <taxon>Stramenopiles</taxon>
        <taxon>Ochrophyta</taxon>
        <taxon>Pelagophyceae</taxon>
        <taxon>Pelagomonadales</taxon>
        <taxon>Pelagomonadaceae</taxon>
        <taxon>Aureococcus</taxon>
    </lineage>
</organism>
<dbReference type="OrthoDB" id="10255285at2759"/>
<feature type="coiled-coil region" evidence="4">
    <location>
        <begin position="193"/>
        <end position="251"/>
    </location>
</feature>
<evidence type="ECO:0000256" key="1">
    <source>
        <dbReference type="ARBA" id="ARBA00010307"/>
    </source>
</evidence>
<evidence type="ECO:0000256" key="4">
    <source>
        <dbReference type="SAM" id="Coils"/>
    </source>
</evidence>
<dbReference type="Gene3D" id="3.40.1000.10">
    <property type="entry name" value="Mog1/PsbP, alpha/beta/alpha sandwich"/>
    <property type="match status" value="1"/>
</dbReference>
<keyword evidence="4" id="KW-0175">Coiled coil</keyword>
<feature type="region of interest" description="Disordered" evidence="5">
    <location>
        <begin position="438"/>
        <end position="554"/>
    </location>
</feature>
<dbReference type="PANTHER" id="PTHR15837">
    <property type="entry name" value="RAN GUANINE NUCLEOTIDE RELEASE FACTOR"/>
    <property type="match status" value="1"/>
</dbReference>
<evidence type="ECO:0000256" key="2">
    <source>
        <dbReference type="ARBA" id="ARBA00022448"/>
    </source>
</evidence>
<feature type="coiled-coil region" evidence="4">
    <location>
        <begin position="4"/>
        <end position="54"/>
    </location>
</feature>
<evidence type="ECO:0000256" key="3">
    <source>
        <dbReference type="ARBA" id="ARBA00022927"/>
    </source>
</evidence>
<dbReference type="eggNOG" id="KOG3329">
    <property type="taxonomic scope" value="Eukaryota"/>
</dbReference>
<feature type="compositionally biased region" description="Basic residues" evidence="5">
    <location>
        <begin position="475"/>
        <end position="486"/>
    </location>
</feature>
<feature type="region of interest" description="Disordered" evidence="5">
    <location>
        <begin position="268"/>
        <end position="317"/>
    </location>
</feature>
<evidence type="ECO:0000256" key="5">
    <source>
        <dbReference type="SAM" id="MobiDB-lite"/>
    </source>
</evidence>
<dbReference type="SUPFAM" id="SSF55724">
    <property type="entry name" value="Mog1p/PsbP-like"/>
    <property type="match status" value="1"/>
</dbReference>
<evidence type="ECO:0000313" key="7">
    <source>
        <dbReference type="Proteomes" id="UP000002729"/>
    </source>
</evidence>
<dbReference type="AlphaFoldDB" id="F0XWI7"/>
<keyword evidence="2" id="KW-0813">Transport</keyword>
<evidence type="ECO:0000313" key="6">
    <source>
        <dbReference type="EMBL" id="EGB12955.1"/>
    </source>
</evidence>
<feature type="region of interest" description="Disordered" evidence="5">
    <location>
        <begin position="355"/>
        <end position="385"/>
    </location>
</feature>
<dbReference type="KEGG" id="aaf:AURANDRAFT_60844"/>
<dbReference type="InterPro" id="IPR007681">
    <property type="entry name" value="Mog1"/>
</dbReference>
<dbReference type="GO" id="GO:0031267">
    <property type="term" value="F:small GTPase binding"/>
    <property type="evidence" value="ECO:0007669"/>
    <property type="project" value="TreeGrafter"/>
</dbReference>
<comment type="similarity">
    <text evidence="1">Belongs to the MOG1 family.</text>
</comment>
<sequence>MDENAKMRKEIEELEEKCREERRTVARLDTEIGERELEIQAKREEMEADAERSDLELRGDGAVRAVDANRLAMEARLLESAVTQLRWQKERSEQLEAENGELRDEFASLDAERAKRGADHGERMHEAKKEMLQLRHQLELAFKRALNDKALLHYEAAFSALDPREKESLLQNAQLREELSLQRTGLDAVGRRVAEERVELAELLGDVRRLKDEESARAVAAAKLRHARDAAKSLAKRLAASLEALQAAREESVARSLDVLPEFSEETVRGFRDKEDDESTVASAQSVAELPKPTRSSERLSLAGLDNAPLPGGFKPSPGDEAVAIAQRERHLRDAEALCRKWAKRAAALRTVALDVRRGGRRPPTASDGAPRPPSQKLSREEEAAVDYARKSLDAHDDTFPDVTLDSRLFKATIRAWEDQDGDLARLAPVDPDSPFDTIGAIAASDGKPAASHARATGGRDEKRRAAPAPSAAPPRRRSPSRRSRRSKSDAALLGGGGPGGAKATKSTPTLPPLSKLFTDESTTAPQRRGSLRQSSSANARSREAARVLAKPPAPLPKKAAATLAVAQLKALRALAKIELQQSRSDGALRGRRSMPGVLGFGALQMTTFTPTELFGGAMSAQLPASWQDMNDLGHPVPDNQEVWCERAGGEGGSLVIEIVERADVDDAAAPAYFWNDIADASGASARELVAAGPAAAAAMDGVACVVALGHMKLAKTGVVGPDHGVDVAVAAFRFPAEATDVLATFHAPALGGTRLAPKPLDELLATPALAPLRDVLRTLVVDRGLFS</sequence>
<protein>
    <submittedName>
        <fullName evidence="6">Uncharacterized protein</fullName>
    </submittedName>
</protein>
<gene>
    <name evidence="6" type="ORF">AURANDRAFT_60844</name>
</gene>
<keyword evidence="3" id="KW-0653">Protein transport</keyword>
<dbReference type="GeneID" id="20223194"/>
<dbReference type="GO" id="GO:0005085">
    <property type="term" value="F:guanyl-nucleotide exchange factor activity"/>
    <property type="evidence" value="ECO:0007669"/>
    <property type="project" value="TreeGrafter"/>
</dbReference>
<feature type="coiled-coil region" evidence="4">
    <location>
        <begin position="78"/>
        <end position="144"/>
    </location>
</feature>
<dbReference type="PANTHER" id="PTHR15837:SF0">
    <property type="entry name" value="RAN GUANINE NUCLEOTIDE RELEASE FACTOR"/>
    <property type="match status" value="1"/>
</dbReference>
<dbReference type="InterPro" id="IPR016123">
    <property type="entry name" value="Mog1/PsbP_a/b/a-sand"/>
</dbReference>
<dbReference type="GO" id="GO:0006606">
    <property type="term" value="P:protein import into nucleus"/>
    <property type="evidence" value="ECO:0007669"/>
    <property type="project" value="TreeGrafter"/>
</dbReference>
<reference evidence="6 7" key="1">
    <citation type="journal article" date="2011" name="Proc. Natl. Acad. Sci. U.S.A.">
        <title>Niche of harmful alga Aureococcus anophagefferens revealed through ecogenomics.</title>
        <authorList>
            <person name="Gobler C.J."/>
            <person name="Berry D.L."/>
            <person name="Dyhrman S.T."/>
            <person name="Wilhelm S.W."/>
            <person name="Salamov A."/>
            <person name="Lobanov A.V."/>
            <person name="Zhang Y."/>
            <person name="Collier J.L."/>
            <person name="Wurch L.L."/>
            <person name="Kustka A.B."/>
            <person name="Dill B.D."/>
            <person name="Shah M."/>
            <person name="VerBerkmoes N.C."/>
            <person name="Kuo A."/>
            <person name="Terry A."/>
            <person name="Pangilinan J."/>
            <person name="Lindquist E.A."/>
            <person name="Lucas S."/>
            <person name="Paulsen I.T."/>
            <person name="Hattenrath-Lehmann T.K."/>
            <person name="Talmage S.C."/>
            <person name="Walker E.A."/>
            <person name="Koch F."/>
            <person name="Burson A.M."/>
            <person name="Marcoval M.A."/>
            <person name="Tang Y.Z."/>
            <person name="Lecleir G.R."/>
            <person name="Coyne K.J."/>
            <person name="Berg G.M."/>
            <person name="Bertrand E.M."/>
            <person name="Saito M.A."/>
            <person name="Gladyshev V.N."/>
            <person name="Grigoriev I.V."/>
        </authorList>
    </citation>
    <scope>NUCLEOTIDE SEQUENCE [LARGE SCALE GENOMIC DNA]</scope>
    <source>
        <strain evidence="7">CCMP 1984</strain>
    </source>
</reference>
<dbReference type="RefSeq" id="XP_009032571.1">
    <property type="nucleotide sequence ID" value="XM_009034323.1"/>
</dbReference>